<name>A0ABU6MI60_9BACI</name>
<evidence type="ECO:0000259" key="1">
    <source>
        <dbReference type="Pfam" id="PF13280"/>
    </source>
</evidence>
<dbReference type="EMBL" id="JARMAB010000012">
    <property type="protein sequence ID" value="MED1203338.1"/>
    <property type="molecule type" value="Genomic_DNA"/>
</dbReference>
<dbReference type="Pfam" id="PF13280">
    <property type="entry name" value="WYL"/>
    <property type="match status" value="1"/>
</dbReference>
<organism evidence="2 3">
    <name type="scientific">Heyndrickxia acidicola</name>
    <dbReference type="NCBI Taxonomy" id="209389"/>
    <lineage>
        <taxon>Bacteria</taxon>
        <taxon>Bacillati</taxon>
        <taxon>Bacillota</taxon>
        <taxon>Bacilli</taxon>
        <taxon>Bacillales</taxon>
        <taxon>Bacillaceae</taxon>
        <taxon>Heyndrickxia</taxon>
    </lineage>
</organism>
<proteinExistence type="predicted"/>
<feature type="domain" description="WYL" evidence="1">
    <location>
        <begin position="5"/>
        <end position="62"/>
    </location>
</feature>
<keyword evidence="3" id="KW-1185">Reference proteome</keyword>
<gene>
    <name evidence="2" type="ORF">P4T90_09635</name>
</gene>
<evidence type="ECO:0000313" key="2">
    <source>
        <dbReference type="EMBL" id="MED1203338.1"/>
    </source>
</evidence>
<dbReference type="RefSeq" id="WP_066269018.1">
    <property type="nucleotide sequence ID" value="NZ_JARMAB010000012.1"/>
</dbReference>
<reference evidence="2 3" key="1">
    <citation type="submission" date="2023-03" db="EMBL/GenBank/DDBJ databases">
        <title>Bacillus Genome Sequencing.</title>
        <authorList>
            <person name="Dunlap C."/>
        </authorList>
    </citation>
    <scope>NUCLEOTIDE SEQUENCE [LARGE SCALE GENOMIC DNA]</scope>
    <source>
        <strain evidence="2 3">B-23453</strain>
    </source>
</reference>
<comment type="caution">
    <text evidence="2">The sequence shown here is derived from an EMBL/GenBank/DDBJ whole genome shotgun (WGS) entry which is preliminary data.</text>
</comment>
<evidence type="ECO:0000313" key="3">
    <source>
        <dbReference type="Proteomes" id="UP001341444"/>
    </source>
</evidence>
<sequence>MKGLLLNALEAGERLELIYMSDKNDLSQRVIKVLAVLKDEVQAYCYTRNQFRTFKMSNILSIGRLRNHKMGA</sequence>
<accession>A0ABU6MI60</accession>
<dbReference type="InterPro" id="IPR026881">
    <property type="entry name" value="WYL_dom"/>
</dbReference>
<protein>
    <recommendedName>
        <fullName evidence="1">WYL domain-containing protein</fullName>
    </recommendedName>
</protein>
<dbReference type="Proteomes" id="UP001341444">
    <property type="component" value="Unassembled WGS sequence"/>
</dbReference>